<dbReference type="Proteomes" id="UP000648257">
    <property type="component" value="Unassembled WGS sequence"/>
</dbReference>
<evidence type="ECO:0000256" key="1">
    <source>
        <dbReference type="SAM" id="Phobius"/>
    </source>
</evidence>
<sequence length="649" mass="72332">MVREKIRLLVLLIALCLSILSADFFPEIIRPLDNALNDWRVRISVRIAQWHAEKNHLDLKERRFVIIDIDERSVLEQGPWPWSREKIAEMMKILLDEYAVSGLALDIVFPEEKTSDNLLAQQIQRPEVTGAVVYDLLNRQLPALTHLPDFADSMTFSNGVPLAFGVPVTSNNPKVLPRRLGHITPLIDEDGTIRRLPPVICSKDGSKNCRPLLEIVAFSGLMSDIRYEFHRGSGWLKPYWEMWLKDGADAIVAKVPLNRDGTIAIPYRHDVDSWLAIAATDILNRKVDSRVIKGSIALVGSTALGTSDVISTPIKEVASGIEPHAEVLSALFDNHFPYIPKYSQLFTLFLLLPFSVLLFGMLKAIRSALVTTLIYPMWALFSLLAGFSIAVSIFWQFQIILPLSSFLIFPFLTIVFCLLFELHKSFGDKVSVIGLLAAYVPKQVASRLALTDRKRNAIDTNIDASRREISVLFADIRGFTGLVERCKPEVIASLMQRIFTEMADSVVQHHGTIDKFIGDAVMAFWNAPDDDPLHAQHACAAAQEIVARIQGLGDFCRELGIEPISIGIGVETGFALVGNFGSEHRRTYTALGETVVLASRIEGLTAQYAKNILVGEHCAQKLGVEYFDYLGEAAIRGRQKTVSVYSPLE</sequence>
<dbReference type="Gene3D" id="3.30.70.1230">
    <property type="entry name" value="Nucleotide cyclase"/>
    <property type="match status" value="1"/>
</dbReference>
<feature type="transmembrane region" description="Helical" evidence="1">
    <location>
        <begin position="399"/>
        <end position="420"/>
    </location>
</feature>
<evidence type="ECO:0000313" key="3">
    <source>
        <dbReference type="EMBL" id="MBC3806257.1"/>
    </source>
</evidence>
<evidence type="ECO:0000313" key="4">
    <source>
        <dbReference type="Proteomes" id="UP000648257"/>
    </source>
</evidence>
<name>A0ABR6X028_9BURK</name>
<dbReference type="PANTHER" id="PTHR43081">
    <property type="entry name" value="ADENYLATE CYCLASE, TERMINAL-DIFFERENTIATION SPECIFIC-RELATED"/>
    <property type="match status" value="1"/>
</dbReference>
<feature type="domain" description="Guanylate cyclase" evidence="2">
    <location>
        <begin position="470"/>
        <end position="602"/>
    </location>
</feature>
<protein>
    <submittedName>
        <fullName evidence="3">Adenylate/guanylate cyclase domain-containing protein</fullName>
    </submittedName>
</protein>
<dbReference type="RefSeq" id="WP_186921192.1">
    <property type="nucleotide sequence ID" value="NZ_JACOFW010000002.1"/>
</dbReference>
<dbReference type="CDD" id="cd07302">
    <property type="entry name" value="CHD"/>
    <property type="match status" value="1"/>
</dbReference>
<dbReference type="InterPro" id="IPR050697">
    <property type="entry name" value="Adenylyl/Guanylyl_Cyclase_3/4"/>
</dbReference>
<dbReference type="InterPro" id="IPR001054">
    <property type="entry name" value="A/G_cyclase"/>
</dbReference>
<dbReference type="PROSITE" id="PS50125">
    <property type="entry name" value="GUANYLATE_CYCLASE_2"/>
    <property type="match status" value="1"/>
</dbReference>
<dbReference type="EMBL" id="JACOFW010000002">
    <property type="protein sequence ID" value="MBC3806257.1"/>
    <property type="molecule type" value="Genomic_DNA"/>
</dbReference>
<proteinExistence type="predicted"/>
<organism evidence="3 4">
    <name type="scientific">Undibacterium seohonense</name>
    <dbReference type="NCBI Taxonomy" id="1344950"/>
    <lineage>
        <taxon>Bacteria</taxon>
        <taxon>Pseudomonadati</taxon>
        <taxon>Pseudomonadota</taxon>
        <taxon>Betaproteobacteria</taxon>
        <taxon>Burkholderiales</taxon>
        <taxon>Oxalobacteraceae</taxon>
        <taxon>Undibacterium</taxon>
    </lineage>
</organism>
<dbReference type="PANTHER" id="PTHR43081:SF1">
    <property type="entry name" value="ADENYLATE CYCLASE, TERMINAL-DIFFERENTIATION SPECIFIC"/>
    <property type="match status" value="1"/>
</dbReference>
<keyword evidence="1" id="KW-1133">Transmembrane helix</keyword>
<dbReference type="Pfam" id="PF00211">
    <property type="entry name" value="Guanylate_cyc"/>
    <property type="match status" value="1"/>
</dbReference>
<evidence type="ECO:0000259" key="2">
    <source>
        <dbReference type="PROSITE" id="PS50125"/>
    </source>
</evidence>
<gene>
    <name evidence="3" type="ORF">H8K52_02720</name>
</gene>
<dbReference type="InterPro" id="IPR007890">
    <property type="entry name" value="CHASE2"/>
</dbReference>
<dbReference type="Pfam" id="PF05226">
    <property type="entry name" value="CHASE2"/>
    <property type="match status" value="1"/>
</dbReference>
<comment type="caution">
    <text evidence="3">The sequence shown here is derived from an EMBL/GenBank/DDBJ whole genome shotgun (WGS) entry which is preliminary data.</text>
</comment>
<keyword evidence="1" id="KW-0812">Transmembrane</keyword>
<keyword evidence="1" id="KW-0472">Membrane</keyword>
<dbReference type="SMART" id="SM00044">
    <property type="entry name" value="CYCc"/>
    <property type="match status" value="1"/>
</dbReference>
<dbReference type="SUPFAM" id="SSF55073">
    <property type="entry name" value="Nucleotide cyclase"/>
    <property type="match status" value="1"/>
</dbReference>
<feature type="transmembrane region" description="Helical" evidence="1">
    <location>
        <begin position="342"/>
        <end position="361"/>
    </location>
</feature>
<feature type="transmembrane region" description="Helical" evidence="1">
    <location>
        <begin position="373"/>
        <end position="393"/>
    </location>
</feature>
<dbReference type="SMART" id="SM01080">
    <property type="entry name" value="CHASE2"/>
    <property type="match status" value="1"/>
</dbReference>
<dbReference type="InterPro" id="IPR029787">
    <property type="entry name" value="Nucleotide_cyclase"/>
</dbReference>
<reference evidence="3 4" key="1">
    <citation type="submission" date="2020-08" db="EMBL/GenBank/DDBJ databases">
        <title>Novel species isolated from subtropical streams in China.</title>
        <authorList>
            <person name="Lu H."/>
        </authorList>
    </citation>
    <scope>NUCLEOTIDE SEQUENCE [LARGE SCALE GENOMIC DNA]</scope>
    <source>
        <strain evidence="3 4">KACC 16656</strain>
    </source>
</reference>
<keyword evidence="4" id="KW-1185">Reference proteome</keyword>
<accession>A0ABR6X028</accession>